<reference evidence="1 2" key="1">
    <citation type="submission" date="2021-06" db="EMBL/GenBank/DDBJ databases">
        <authorList>
            <person name="Kallberg Y."/>
            <person name="Tangrot J."/>
            <person name="Rosling A."/>
        </authorList>
    </citation>
    <scope>NUCLEOTIDE SEQUENCE [LARGE SCALE GENOMIC DNA]</scope>
    <source>
        <strain evidence="1 2">120-4 pot B 10/14</strain>
    </source>
</reference>
<dbReference type="Proteomes" id="UP000789901">
    <property type="component" value="Unassembled WGS sequence"/>
</dbReference>
<dbReference type="EMBL" id="CAJVQB010002466">
    <property type="protein sequence ID" value="CAG8575972.1"/>
    <property type="molecule type" value="Genomic_DNA"/>
</dbReference>
<name>A0ABN7UGK8_GIGMA</name>
<evidence type="ECO:0000313" key="2">
    <source>
        <dbReference type="Proteomes" id="UP000789901"/>
    </source>
</evidence>
<organism evidence="1 2">
    <name type="scientific">Gigaspora margarita</name>
    <dbReference type="NCBI Taxonomy" id="4874"/>
    <lineage>
        <taxon>Eukaryota</taxon>
        <taxon>Fungi</taxon>
        <taxon>Fungi incertae sedis</taxon>
        <taxon>Mucoromycota</taxon>
        <taxon>Glomeromycotina</taxon>
        <taxon>Glomeromycetes</taxon>
        <taxon>Diversisporales</taxon>
        <taxon>Gigasporaceae</taxon>
        <taxon>Gigaspora</taxon>
    </lineage>
</organism>
<accession>A0ABN7UGK8</accession>
<evidence type="ECO:0000313" key="1">
    <source>
        <dbReference type="EMBL" id="CAG8575972.1"/>
    </source>
</evidence>
<comment type="caution">
    <text evidence="1">The sequence shown here is derived from an EMBL/GenBank/DDBJ whole genome shotgun (WGS) entry which is preliminary data.</text>
</comment>
<proteinExistence type="predicted"/>
<keyword evidence="2" id="KW-1185">Reference proteome</keyword>
<gene>
    <name evidence="1" type="ORF">GMARGA_LOCUS5719</name>
</gene>
<sequence>MSAFLQNAIKIRSNLKIRPINLLDVNLIIEICFSWITHMLARPEEYNR</sequence>
<protein>
    <submittedName>
        <fullName evidence="1">33871_t:CDS:1</fullName>
    </submittedName>
</protein>